<dbReference type="Proteomes" id="UP000737018">
    <property type="component" value="Unassembled WGS sequence"/>
</dbReference>
<protein>
    <submittedName>
        <fullName evidence="1">Uncharacterized protein</fullName>
    </submittedName>
</protein>
<evidence type="ECO:0000313" key="1">
    <source>
        <dbReference type="EMBL" id="KAF3966987.1"/>
    </source>
</evidence>
<proteinExistence type="predicted"/>
<dbReference type="EMBL" id="JRKL02000963">
    <property type="protein sequence ID" value="KAF3966987.1"/>
    <property type="molecule type" value="Genomic_DNA"/>
</dbReference>
<keyword evidence="2" id="KW-1185">Reference proteome</keyword>
<name>A0A8J4VRE9_9ROSI</name>
<dbReference type="AlphaFoldDB" id="A0A8J4VRE9"/>
<organism evidence="1 2">
    <name type="scientific">Castanea mollissima</name>
    <name type="common">Chinese chestnut</name>
    <dbReference type="NCBI Taxonomy" id="60419"/>
    <lineage>
        <taxon>Eukaryota</taxon>
        <taxon>Viridiplantae</taxon>
        <taxon>Streptophyta</taxon>
        <taxon>Embryophyta</taxon>
        <taxon>Tracheophyta</taxon>
        <taxon>Spermatophyta</taxon>
        <taxon>Magnoliopsida</taxon>
        <taxon>eudicotyledons</taxon>
        <taxon>Gunneridae</taxon>
        <taxon>Pentapetalae</taxon>
        <taxon>rosids</taxon>
        <taxon>fabids</taxon>
        <taxon>Fagales</taxon>
        <taxon>Fagaceae</taxon>
        <taxon>Castanea</taxon>
    </lineage>
</organism>
<accession>A0A8J4VRE9</accession>
<gene>
    <name evidence="1" type="ORF">CMV_008967</name>
</gene>
<reference evidence="1" key="1">
    <citation type="submission" date="2020-03" db="EMBL/GenBank/DDBJ databases">
        <title>Castanea mollissima Vanexum genome sequencing.</title>
        <authorList>
            <person name="Staton M."/>
        </authorList>
    </citation>
    <scope>NUCLEOTIDE SEQUENCE</scope>
    <source>
        <tissue evidence="1">Leaf</tissue>
    </source>
</reference>
<evidence type="ECO:0000313" key="2">
    <source>
        <dbReference type="Proteomes" id="UP000737018"/>
    </source>
</evidence>
<sequence length="66" mass="7312">MGSSKVVLKKKMSGCCFPVNLQNLRKDSFKLKKSFPEARLRGLAAFIGKVGEDEFGLHVGRHSCTK</sequence>
<comment type="caution">
    <text evidence="1">The sequence shown here is derived from an EMBL/GenBank/DDBJ whole genome shotgun (WGS) entry which is preliminary data.</text>
</comment>